<dbReference type="InterPro" id="IPR003409">
    <property type="entry name" value="MORN"/>
</dbReference>
<dbReference type="GO" id="GO:0005829">
    <property type="term" value="C:cytosol"/>
    <property type="evidence" value="ECO:0007669"/>
    <property type="project" value="TreeGrafter"/>
</dbReference>
<dbReference type="PANTHER" id="PTHR43215:SF14">
    <property type="entry name" value="RADIAL SPOKE HEAD 1 HOMOLOG"/>
    <property type="match status" value="1"/>
</dbReference>
<feature type="region of interest" description="Disordered" evidence="2">
    <location>
        <begin position="1499"/>
        <end position="1523"/>
    </location>
</feature>
<keyword evidence="3" id="KW-1133">Transmembrane helix</keyword>
<feature type="compositionally biased region" description="Basic and acidic residues" evidence="2">
    <location>
        <begin position="3564"/>
        <end position="3581"/>
    </location>
</feature>
<keyword evidence="1" id="KW-0677">Repeat</keyword>
<evidence type="ECO:0000313" key="5">
    <source>
        <dbReference type="EMBL" id="SCO75141.1"/>
    </source>
</evidence>
<name>A0A1G4HJQ5_PLAVI</name>
<feature type="signal peptide" evidence="4">
    <location>
        <begin position="1"/>
        <end position="17"/>
    </location>
</feature>
<dbReference type="Proteomes" id="UP000305196">
    <property type="component" value="Chromosome 14"/>
</dbReference>
<gene>
    <name evidence="5" type="ORF">PVC01_140012800</name>
</gene>
<dbReference type="VEuPathDB" id="PlasmoDB:PVPAM_140014900"/>
<evidence type="ECO:0000256" key="1">
    <source>
        <dbReference type="ARBA" id="ARBA00022737"/>
    </source>
</evidence>
<feature type="region of interest" description="Disordered" evidence="2">
    <location>
        <begin position="2961"/>
        <end position="2987"/>
    </location>
</feature>
<dbReference type="SMART" id="SM00698">
    <property type="entry name" value="MORN"/>
    <property type="match status" value="6"/>
</dbReference>
<feature type="compositionally biased region" description="Basic and acidic residues" evidence="2">
    <location>
        <begin position="1984"/>
        <end position="1995"/>
    </location>
</feature>
<feature type="transmembrane region" description="Helical" evidence="3">
    <location>
        <begin position="866"/>
        <end position="893"/>
    </location>
</feature>
<dbReference type="Pfam" id="PF02493">
    <property type="entry name" value="MORN"/>
    <property type="match status" value="4"/>
</dbReference>
<feature type="region of interest" description="Disordered" evidence="2">
    <location>
        <begin position="1117"/>
        <end position="1191"/>
    </location>
</feature>
<feature type="region of interest" description="Disordered" evidence="2">
    <location>
        <begin position="2575"/>
        <end position="2640"/>
    </location>
</feature>
<feature type="region of interest" description="Disordered" evidence="2">
    <location>
        <begin position="2817"/>
        <end position="2901"/>
    </location>
</feature>
<feature type="chain" id="PRO_5009234908" evidence="4">
    <location>
        <begin position="18"/>
        <end position="4096"/>
    </location>
</feature>
<accession>A0A1G4HJQ5</accession>
<protein>
    <submittedName>
        <fullName evidence="5">MORN repeat protein, putative</fullName>
    </submittedName>
</protein>
<dbReference type="VEuPathDB" id="PlasmoDB:PVX_122160"/>
<keyword evidence="3" id="KW-0812">Transmembrane</keyword>
<dbReference type="VEuPathDB" id="PlasmoDB:PVP01_1407400"/>
<reference evidence="5 6" key="1">
    <citation type="submission" date="2016-07" db="EMBL/GenBank/DDBJ databases">
        <authorList>
            <consortium name="Pathogen Informatics"/>
        </authorList>
    </citation>
    <scope>NUCLEOTIDE SEQUENCE [LARGE SCALE GENOMIC DNA]</scope>
</reference>
<evidence type="ECO:0000256" key="4">
    <source>
        <dbReference type="SAM" id="SignalP"/>
    </source>
</evidence>
<feature type="region of interest" description="Disordered" evidence="2">
    <location>
        <begin position="3564"/>
        <end position="3645"/>
    </location>
</feature>
<dbReference type="SUPFAM" id="SSF82185">
    <property type="entry name" value="Histone H3 K4-specific methyltransferase SET7/9 N-terminal domain"/>
    <property type="match status" value="3"/>
</dbReference>
<evidence type="ECO:0000256" key="3">
    <source>
        <dbReference type="SAM" id="Phobius"/>
    </source>
</evidence>
<sequence>MIRKLLSTFVITGIVRCTNLSSQNDAKEVQNLLGRDSFRIDIENREECSLQYDTMKTHFRHVYLVQCGGNAKSVRLNFGGESKKGSLHQSGDAVHKGGAQQSEEPNQQCSTGRRNQIAFFNERGKKITSDNLTLKFENNRKVIYKACQMEDPPKCTIIYVIISFKVDVMGLRELLLSNFTTDGEEGAKLNLLHPDNVRVGNVSEYLLQHFLLDSKKVTQFYEISVNVTNDGQPLYLYASSHASNFVYLDRNLRHLLKEEKYQYETYFYKFRCAGSSQLFAATSDARKASFFVYRLGITCSGGGEDNQLSVNGRSDFNPPFHVSVADPTFMMHPFRMDEFKYDVFTPGNHFWLRINSPNGCHPPSNISLNDKRVISEYSLVTFSEHMDEQFYDNCIEEWQLLQKRSPAQQDENCSDLKKRQGFLIFGNVHDEGGFNCPKGCKRDLFGERIHLESTPWGSFFSPKRKTKFRNHQEIGKVIFPTKRIFILKYTSEPQKKHTIVGANTVSHKTKVLYYFFHIHRIPTNIVASSFAFIAFLKNANCGENNICHQQNDGQPSYIQVVFKKKKNKHLNYLSTNVLLTQKGANSSHSFDQGDNLKLLINNEHISDHIKYPISEIGNREEKINIKIVDQNDNILYNTDLVIIRKNVFYKIALQFLSYFSYAYIIFCSCLHPATVLTSIQFLQILTLLHIKYDAFPPLYNYFLKKLHPLSFIWHFFDVKVYRKSAANQLASNEQPLRGDSATVLSTTNGGHNLGGGHRKKENHLVESQKRHYYGGKLSHLRDTHGEYLHWKANKMTKNIIKGDSLHKDNHHAMGKETPTNETHLEELPLGSKSKKDAVSVAAAVKKYLKKEAVTTQRNKKWEDEIMLMHTLVSTLLNIIAILLLLAFFHFVYAKCMQRKVIAKMTPVPFLPLRNFVPLIYDLFLFPVVFITSNLVLHESGYHVRVYFLQIDICVLKFVSALLLFCYVSSYVLLSLHVILSMKSSNTYSCYLQRFIPLSISIIRGIVTKPLPFQFLFNRPTGIYLPARLRPLRSAARGKSHPSYALTNQHVKGTRQMHKEEIHPFFFSLSSRGVKEAKSYLTKNASLKRIIRNYVDRRMGRDKRIGLSHHQPLLQDIALSVPTGRDTPKKGAKKNISSKRHFPEKGKSPGGITTQSDDQKGDASDPYDYNDDGDRGDSSPARDTRNNPLQQRNIGKLFKNAFCILDRHISEHHLGAPPFDSDSSYPDSEKYKAQFSALRENEPLTMDINKYICKFLRGKNREHGVDHQIGASTQIKIHPNGEDKKGYQGTLREKFPTVCLTKCIRILHRFNALSNRCKYKMSYDEAVKQDAWRNKLLRVTINRESLNRSIHSSNGARERNPNLRLLTHQEDTHIGYLYDKVSLFKKTFFVKKAVKIKHVHFLLSQKREIQIFVNNEQVSDDALGIYSLLANNLSNENASHFLCVRLMTAICLATVNLLIRKDVRFSLLSLSLFFFALFVYNFASILRRCGEAELWEPRGGYGKGGTSEDKRGATESFTHGGKLSSGQLHLRMDRDDQKHFHTDGDNAKRGLSPFRGTRRARHNEWLTKDMLTYERRYPELVLSAILFFLLLCNMLPRKGEHSELSSLLLSLLTTSLCVNPRKVKSAFQKIIAHARYGVAAKWHSAYLKTYALYFLHAVEKLYNYFIRWVVTMHCKNKEGELPTERSTTRKTSYANLCSYLRDKLLPNCNGMTFKNLRVDKIEIHHQEKDIAYKYETLTLDGNCKSVFNSELRKNMYVIGKMDLTKCHQEGLPSNVPIYTHNDVKQKRNYYICSIEVVDEENLHSRKSLSLYIKRKDTKREKVLLLHSSRKGGLLWSSKITRKGKPPMDQIPTYGELPSEGGSADIKTNKATGSRIANRANSATPNLGRQTGERIKADKYSYTVLGKEGLTIRSLFIKPNRTYKIQPVFKEKHLKCVHVGYGKKTKPSNLSFDNFARFANSYPRDPFYRETFPKCHKNGNTPLGCGKREELSNEGDGHPSSGSRPSGVATHRKGNSTENFSRPPCIRSQNKGRKFRADEIFQQFRVTCEDIGTLIVSHDIHDVDTFEDVKVENEYGESFCLNSLRNCFTFIKKKKIIILSHPCFYKNETYYVYLRGGRKRLSDYLTEGIHVQSSPNGEIILSSFSQNDQTNTDITDGQEDNSPYRSRTLLDDHIDLYKISDYKKKKKFFFVKVNKKSNTFYAQSYVRRKCKNAFDIPFVKELFHREYHHLQEQQPIGDFLEEISHADFVPIQLLYKLKTRSDVAAAKKLQNYFIECLNESPILCKGGDKRGDAAVAVDAVDPDYPADVAYELLTTSEERATTGKKKTYGGSSIEKSVNKNKNWLSFWRKAPLFSGTRSTTNYPTNGILQKGQPKNHEGAIHTQDGHTHQNRSYKWREGLLHVCKKHLLRSKKKKKEILYRYAANYKDLIKTYITHIKIYESKYNYVKHNKGNIKVLANILLELLSFPYVLDVFQRYNIVDKREGENSHHHGNNIGFNIYDVYEKCSLNKKHTVFKIVNYLEELAAYKIVYIITFYKDKLNYLQLLDKLTVDESVCKLQRDVDRMFYHRFGFSRRGAGKAQVSRGRPDSNSPASSSHDSSSYRNRILNRIPSRSRRLNRATNGKPTRGQGNTPGDPQNRRTHEKTLHEVILEKYIKRRKSFARKFYEIKKSIREIAKKYRQEEQGTKKILFYFPFFIHKKEIIKMKKNVEQQIYEWNACLTNFFSNFLNHSLTKTHICHYNLRILNKHILNTIRHSMFGKQRNAKHHFPNVNFVHIVISLSFLNPQKALLFSPTFFYMKYLPSKPIFVLCNQDEIGSLLGGDGGRARRERGHSPKWEESSSGGSSPGGENPSEGASSLGGFNSLEEHQLRGMESQDGERKKTRREKSKRCNSPRGKKNALPGEANIGTNIETNICRERAKRKEHKILPCYLEVINDHLLIYLFDNYDNKLCWRLERGNYSLETREVTDREAEKEARDAQDATGEGNRRDRCTKIHAETVARTSHLSEEGLSNCGTSDNEQSEVVYTVISTDENDDSPISSLIKKKKKTMPKYTRLEQKNESSPVRENHLRDEKNCFVKCVRLFSNCFSNLRDSLGRNLCLFFACYEGEENKLRNGNSDYIKLIVRINPAAIPQLSNALTINDHAWGKLTERNKLLIRERVEEVCLDAEQVFPLGGPPEMDPSLAQSEEKFTHTTKDQGGYSNSPSEGIKVEEFAQPEGVFPQDGKLNGETPLSSTHVSEKELTHEEWHELHLFTFSFYRNKLSELITNCSKLTGVEASNSHNHANAYHDVQLDIIEKRNSINEAWRYEQLSESAEKEYDGRKEEQRNISYLLKGIERMRSATFVKKTFMEDSKKCTHKELIFYDKNQQLFCKYVGDMKNKFYNGHGKLYDKFNSLIYDGQWLNAQKHGKGKLLFKHFNIWYLYEGQFSNDEIVDKGIISLIDKEYVKRIQSDKINKLCPLLIKVNFGKYKSHKSIKGEMEQYPQFEKELIKQIEKTVMENYSPTNNVDFWPKEITDIYFPYLKKWNIYSFYCSCNIENIKGKKEIFESNENNFKNLIGYPSFELRNGRNDFDSKERRSDDHEQAGGEGTPGEDYPNQPCREAQQSSDYPSQPCREAQQSSDYPSQPCREAQQSSDSPKQPVATPRSQEHIVYKRDKTNVLHEQFFEYMKKKNEQKLYYPLLSKTVGLAKIIYADKSEYIGPINSRGQPNTNEQFPKAIFNNEDFFYEGEMKNFLPHGYGIFKNKKDGRNTYLGFWKNGHREGNGSLHLRNKKYIVQANFTKDKLHTNVNIFIRDEKICKLYISSVSSNSQKIKIFFRNGYIFYGHFSENYQRNGIGILIDSNNKILYHGYYKNDMIDKFCYILRHKDNTIYCGNLHQGMKKGFGKLYYEEKLHFDDENEFNLSLSNAKILARKLESYDGIDINSDIPLNFALDSNHVIYVGYWDENNFSHFGSCNLRNGIYKGDIRESKKDGFGIYIYKNKKSYKNKNRYVLSYFKKDKISAMGKYYSEYDKLKVHSFQKEQIKRKKSAYDKCFTKGKIKYEVLKTDKLYINQEIDSYITVPLADTLAVIMDEAFDKSTSFVHYLYRPFLFDLNYFLKK</sequence>
<feature type="compositionally biased region" description="Polar residues" evidence="2">
    <location>
        <begin position="99"/>
        <end position="111"/>
    </location>
</feature>
<organism evidence="5 6">
    <name type="scientific">Plasmodium vivax</name>
    <name type="common">malaria parasite P. vivax</name>
    <dbReference type="NCBI Taxonomy" id="5855"/>
    <lineage>
        <taxon>Eukaryota</taxon>
        <taxon>Sar</taxon>
        <taxon>Alveolata</taxon>
        <taxon>Apicomplexa</taxon>
        <taxon>Aconoidasida</taxon>
        <taxon>Haemosporida</taxon>
        <taxon>Plasmodiidae</taxon>
        <taxon>Plasmodium</taxon>
        <taxon>Plasmodium (Plasmodium)</taxon>
    </lineage>
</organism>
<dbReference type="PANTHER" id="PTHR43215">
    <property type="entry name" value="RADIAL SPOKE HEAD 1 HOMOLOG"/>
    <property type="match status" value="1"/>
</dbReference>
<feature type="region of interest" description="Disordered" evidence="2">
    <location>
        <begin position="83"/>
        <end position="111"/>
    </location>
</feature>
<feature type="compositionally biased region" description="Basic and acidic residues" evidence="2">
    <location>
        <begin position="1171"/>
        <end position="1184"/>
    </location>
</feature>
<feature type="compositionally biased region" description="Low complexity" evidence="2">
    <location>
        <begin position="2836"/>
        <end position="2853"/>
    </location>
</feature>
<keyword evidence="3" id="KW-0472">Membrane</keyword>
<feature type="compositionally biased region" description="Polar residues" evidence="2">
    <location>
        <begin position="2616"/>
        <end position="2632"/>
    </location>
</feature>
<evidence type="ECO:0000256" key="2">
    <source>
        <dbReference type="SAM" id="MobiDB-lite"/>
    </source>
</evidence>
<feature type="compositionally biased region" description="Basic residues" evidence="2">
    <location>
        <begin position="2877"/>
        <end position="2894"/>
    </location>
</feature>
<evidence type="ECO:0000313" key="6">
    <source>
        <dbReference type="Proteomes" id="UP000305196"/>
    </source>
</evidence>
<proteinExistence type="predicted"/>
<feature type="region of interest" description="Disordered" evidence="2">
    <location>
        <begin position="1984"/>
        <end position="2027"/>
    </location>
</feature>
<feature type="transmembrane region" description="Helical" evidence="3">
    <location>
        <begin position="1464"/>
        <end position="1482"/>
    </location>
</feature>
<keyword evidence="4" id="KW-0732">Signal</keyword>
<dbReference type="EMBL" id="LT615269">
    <property type="protein sequence ID" value="SCO75141.1"/>
    <property type="molecule type" value="Genomic_DNA"/>
</dbReference>
<feature type="compositionally biased region" description="Basic residues" evidence="2">
    <location>
        <begin position="1129"/>
        <end position="1139"/>
    </location>
</feature>
<feature type="transmembrane region" description="Helical" evidence="3">
    <location>
        <begin position="948"/>
        <end position="973"/>
    </location>
</feature>
<feature type="compositionally biased region" description="Low complexity" evidence="2">
    <location>
        <begin position="2586"/>
        <end position="2598"/>
    </location>
</feature>
<feature type="transmembrane region" description="Helical" evidence="3">
    <location>
        <begin position="1441"/>
        <end position="1458"/>
    </location>
</feature>
<dbReference type="VEuPathDB" id="PlasmoDB:PVW1_140013600"/>
<feature type="transmembrane region" description="Helical" evidence="3">
    <location>
        <begin position="914"/>
        <end position="936"/>
    </location>
</feature>